<reference evidence="1 2" key="1">
    <citation type="submission" date="2016-07" db="EMBL/GenBank/DDBJ databases">
        <title>Draft genome of the white-rot fungus Obba rivulosa 3A-2.</title>
        <authorList>
            <consortium name="DOE Joint Genome Institute"/>
            <person name="Miettinen O."/>
            <person name="Riley R."/>
            <person name="Acob R."/>
            <person name="Barry K."/>
            <person name="Cullen D."/>
            <person name="De Vries R."/>
            <person name="Hainaut M."/>
            <person name="Hatakka A."/>
            <person name="Henrissat B."/>
            <person name="Hilden K."/>
            <person name="Kuo R."/>
            <person name="Labutti K."/>
            <person name="Lipzen A."/>
            <person name="Makela M.R."/>
            <person name="Sandor L."/>
            <person name="Spatafora J.W."/>
            <person name="Grigoriev I.V."/>
            <person name="Hibbett D.S."/>
        </authorList>
    </citation>
    <scope>NUCLEOTIDE SEQUENCE [LARGE SCALE GENOMIC DNA]</scope>
    <source>
        <strain evidence="1 2">3A-2</strain>
    </source>
</reference>
<dbReference type="OrthoDB" id="4202165at2759"/>
<name>A0A8E2B368_9APHY</name>
<evidence type="ECO:0000313" key="1">
    <source>
        <dbReference type="EMBL" id="OCH91387.1"/>
    </source>
</evidence>
<accession>A0A8E2B368</accession>
<dbReference type="Proteomes" id="UP000250043">
    <property type="component" value="Unassembled WGS sequence"/>
</dbReference>
<gene>
    <name evidence="1" type="ORF">OBBRIDRAFT_728815</name>
</gene>
<protein>
    <submittedName>
        <fullName evidence="1">Uncharacterized protein</fullName>
    </submittedName>
</protein>
<evidence type="ECO:0000313" key="2">
    <source>
        <dbReference type="Proteomes" id="UP000250043"/>
    </source>
</evidence>
<sequence length="284" mass="31768">MSTTETLSTSPTIRLFLVAPKDLDPFGFTTRASSWKATLDAHEFTPEELVDRALHTLQQAGMELIEWKSLLYRRMGVPVIIKDYHYLVPDEVLSEASEILLNQGLPRSSPPTLLTKTGGDFYTKGVMHRLTRSTSLADAQHLVIFPYSLASYAPYELSPAPRLSSLSSPLCTTVLVPRPSAVYASILRMMVSYPRWSPTRTVLGSDLSELIGYNLYDLQDGYVDADDEELCEELGIDHRVEEAVEMARQWGRAGEWRPEEEWMGDALAAVIGGQGNEEFLPWAP</sequence>
<keyword evidence="2" id="KW-1185">Reference proteome</keyword>
<dbReference type="AlphaFoldDB" id="A0A8E2B368"/>
<proteinExistence type="predicted"/>
<organism evidence="1 2">
    <name type="scientific">Obba rivulosa</name>
    <dbReference type="NCBI Taxonomy" id="1052685"/>
    <lineage>
        <taxon>Eukaryota</taxon>
        <taxon>Fungi</taxon>
        <taxon>Dikarya</taxon>
        <taxon>Basidiomycota</taxon>
        <taxon>Agaricomycotina</taxon>
        <taxon>Agaricomycetes</taxon>
        <taxon>Polyporales</taxon>
        <taxon>Gelatoporiaceae</taxon>
        <taxon>Obba</taxon>
    </lineage>
</organism>
<dbReference type="EMBL" id="KV722386">
    <property type="protein sequence ID" value="OCH91387.1"/>
    <property type="molecule type" value="Genomic_DNA"/>
</dbReference>